<gene>
    <name evidence="1" type="ORF">TTHERM_001188318</name>
</gene>
<protein>
    <submittedName>
        <fullName evidence="1">Uncharacterized protein</fullName>
    </submittedName>
</protein>
<evidence type="ECO:0000313" key="2">
    <source>
        <dbReference type="Proteomes" id="UP000009168"/>
    </source>
</evidence>
<dbReference type="InParanoid" id="W7XEF7"/>
<organism evidence="1 2">
    <name type="scientific">Tetrahymena thermophila (strain SB210)</name>
    <dbReference type="NCBI Taxonomy" id="312017"/>
    <lineage>
        <taxon>Eukaryota</taxon>
        <taxon>Sar</taxon>
        <taxon>Alveolata</taxon>
        <taxon>Ciliophora</taxon>
        <taxon>Intramacronucleata</taxon>
        <taxon>Oligohymenophorea</taxon>
        <taxon>Hymenostomatida</taxon>
        <taxon>Tetrahymenina</taxon>
        <taxon>Tetrahymenidae</taxon>
        <taxon>Tetrahymena</taxon>
    </lineage>
</organism>
<dbReference type="EMBL" id="GG662728">
    <property type="protein sequence ID" value="EWS75018.1"/>
    <property type="molecule type" value="Genomic_DNA"/>
</dbReference>
<sequence length="50" mass="5564">MVHDFQMINLANSYSVVLEQVEKKNPSSCAQKIALNGIVSNSQSERQTLL</sequence>
<dbReference type="KEGG" id="tet:TTHERM_001188318"/>
<evidence type="ECO:0000313" key="1">
    <source>
        <dbReference type="EMBL" id="EWS75018.1"/>
    </source>
</evidence>
<proteinExistence type="predicted"/>
<dbReference type="Proteomes" id="UP000009168">
    <property type="component" value="Unassembled WGS sequence"/>
</dbReference>
<dbReference type="RefSeq" id="XP_012652442.1">
    <property type="nucleotide sequence ID" value="XM_012796988.1"/>
</dbReference>
<reference evidence="2" key="1">
    <citation type="journal article" date="2006" name="PLoS Biol.">
        <title>Macronuclear genome sequence of the ciliate Tetrahymena thermophila, a model eukaryote.</title>
        <authorList>
            <person name="Eisen J.A."/>
            <person name="Coyne R.S."/>
            <person name="Wu M."/>
            <person name="Wu D."/>
            <person name="Thiagarajan M."/>
            <person name="Wortman J.R."/>
            <person name="Badger J.H."/>
            <person name="Ren Q."/>
            <person name="Amedeo P."/>
            <person name="Jones K.M."/>
            <person name="Tallon L.J."/>
            <person name="Delcher A.L."/>
            <person name="Salzberg S.L."/>
            <person name="Silva J.C."/>
            <person name="Haas B.J."/>
            <person name="Majoros W.H."/>
            <person name="Farzad M."/>
            <person name="Carlton J.M."/>
            <person name="Smith R.K. Jr."/>
            <person name="Garg J."/>
            <person name="Pearlman R.E."/>
            <person name="Karrer K.M."/>
            <person name="Sun L."/>
            <person name="Manning G."/>
            <person name="Elde N.C."/>
            <person name="Turkewitz A.P."/>
            <person name="Asai D.J."/>
            <person name="Wilkes D.E."/>
            <person name="Wang Y."/>
            <person name="Cai H."/>
            <person name="Collins K."/>
            <person name="Stewart B.A."/>
            <person name="Lee S.R."/>
            <person name="Wilamowska K."/>
            <person name="Weinberg Z."/>
            <person name="Ruzzo W.L."/>
            <person name="Wloga D."/>
            <person name="Gaertig J."/>
            <person name="Frankel J."/>
            <person name="Tsao C.-C."/>
            <person name="Gorovsky M.A."/>
            <person name="Keeling P.J."/>
            <person name="Waller R.F."/>
            <person name="Patron N.J."/>
            <person name="Cherry J.M."/>
            <person name="Stover N.A."/>
            <person name="Krieger C.J."/>
            <person name="del Toro C."/>
            <person name="Ryder H.F."/>
            <person name="Williamson S.C."/>
            <person name="Barbeau R.A."/>
            <person name="Hamilton E.P."/>
            <person name="Orias E."/>
        </authorList>
    </citation>
    <scope>NUCLEOTIDE SEQUENCE [LARGE SCALE GENOMIC DNA]</scope>
    <source>
        <strain evidence="2">SB210</strain>
    </source>
</reference>
<keyword evidence="2" id="KW-1185">Reference proteome</keyword>
<dbReference type="AlphaFoldDB" id="W7XEF7"/>
<accession>W7XEF7</accession>
<name>W7XEF7_TETTS</name>
<dbReference type="GeneID" id="24441886"/>